<feature type="binding site" evidence="6">
    <location>
        <position position="90"/>
    </location>
    <ligand>
        <name>Mg(2+)</name>
        <dbReference type="ChEBI" id="CHEBI:18420"/>
        <label>2</label>
    </ligand>
</feature>
<evidence type="ECO:0000256" key="4">
    <source>
        <dbReference type="ARBA" id="ARBA00022801"/>
    </source>
</evidence>
<evidence type="ECO:0000256" key="6">
    <source>
        <dbReference type="PIRSR" id="PIRSR600760-2"/>
    </source>
</evidence>
<evidence type="ECO:0000313" key="8">
    <source>
        <dbReference type="Proteomes" id="UP000281708"/>
    </source>
</evidence>
<feature type="binding site" evidence="6">
    <location>
        <position position="225"/>
    </location>
    <ligand>
        <name>Mg(2+)</name>
        <dbReference type="ChEBI" id="CHEBI:18420"/>
        <label>1</label>
        <note>catalytic</note>
    </ligand>
</feature>
<protein>
    <recommendedName>
        <fullName evidence="2">inositol-phosphate phosphatase</fullName>
        <ecNumber evidence="2">3.1.3.25</ecNumber>
    </recommendedName>
</protein>
<dbReference type="Pfam" id="PF00459">
    <property type="entry name" value="Inositol_P"/>
    <property type="match status" value="1"/>
</dbReference>
<accession>A0A3L8P2T0</accession>
<organism evidence="7 8">
    <name type="scientific">Nocardioides mangrovicus</name>
    <dbReference type="NCBI Taxonomy" id="2478913"/>
    <lineage>
        <taxon>Bacteria</taxon>
        <taxon>Bacillati</taxon>
        <taxon>Actinomycetota</taxon>
        <taxon>Actinomycetes</taxon>
        <taxon>Propionibacteriales</taxon>
        <taxon>Nocardioidaceae</taxon>
        <taxon>Nocardioides</taxon>
    </lineage>
</organism>
<dbReference type="PROSITE" id="PS00630">
    <property type="entry name" value="IMP_2"/>
    <property type="match status" value="1"/>
</dbReference>
<dbReference type="PRINTS" id="PR00377">
    <property type="entry name" value="IMPHPHTASES"/>
</dbReference>
<sequence length="283" mass="29389">MTRPYADLLDLAVGAAAEAAELVLRMRTEGVDVAGEKSSPTDIVTRADHAAEDLLRTRLLSARPDDGFLGEEGDDLPGTSGLRWVVDPIDGTVNYLYGHRAYAVCVAVEQVDHDGADGTDGAGRVVAAVVHAPALGEVYTATLGGGAYCNGEPIAVRDVVPMEQRLIGTGFNYVREVRLAQAGYVARLLERVRDVRRGGSAALDLCSVAAGRLDGYAEEGTHPWDDAAAGLVAAEAGAEVAIWTSPAGNRLTVAAPKGDFSGFADVLAESGFVGNTAGNTSVH</sequence>
<keyword evidence="3 6" id="KW-0479">Metal-binding</keyword>
<comment type="caution">
    <text evidence="7">The sequence shown here is derived from an EMBL/GenBank/DDBJ whole genome shotgun (WGS) entry which is preliminary data.</text>
</comment>
<dbReference type="EC" id="3.1.3.25" evidence="2"/>
<dbReference type="GO" id="GO:0006020">
    <property type="term" value="P:inositol metabolic process"/>
    <property type="evidence" value="ECO:0007669"/>
    <property type="project" value="TreeGrafter"/>
</dbReference>
<dbReference type="RefSeq" id="WP_121806557.1">
    <property type="nucleotide sequence ID" value="NZ_RDBE01000007.1"/>
</dbReference>
<dbReference type="InterPro" id="IPR020583">
    <property type="entry name" value="Inositol_monoP_metal-BS"/>
</dbReference>
<name>A0A3L8P2T0_9ACTN</name>
<dbReference type="InterPro" id="IPR000760">
    <property type="entry name" value="Inositol_monophosphatase-like"/>
</dbReference>
<dbReference type="PANTHER" id="PTHR20854">
    <property type="entry name" value="INOSITOL MONOPHOSPHATASE"/>
    <property type="match status" value="1"/>
</dbReference>
<feature type="binding site" evidence="6">
    <location>
        <position position="71"/>
    </location>
    <ligand>
        <name>Mg(2+)</name>
        <dbReference type="ChEBI" id="CHEBI:18420"/>
        <label>1</label>
        <note>catalytic</note>
    </ligand>
</feature>
<feature type="binding site" evidence="6">
    <location>
        <position position="87"/>
    </location>
    <ligand>
        <name>Mg(2+)</name>
        <dbReference type="ChEBI" id="CHEBI:18420"/>
        <label>1</label>
        <note>catalytic</note>
    </ligand>
</feature>
<keyword evidence="5 6" id="KW-0460">Magnesium</keyword>
<dbReference type="PANTHER" id="PTHR20854:SF4">
    <property type="entry name" value="INOSITOL-1-MONOPHOSPHATASE-RELATED"/>
    <property type="match status" value="1"/>
</dbReference>
<dbReference type="GO" id="GO:0008934">
    <property type="term" value="F:inositol monophosphate 1-phosphatase activity"/>
    <property type="evidence" value="ECO:0007669"/>
    <property type="project" value="TreeGrafter"/>
</dbReference>
<dbReference type="PROSITE" id="PS00629">
    <property type="entry name" value="IMP_1"/>
    <property type="match status" value="1"/>
</dbReference>
<evidence type="ECO:0000256" key="2">
    <source>
        <dbReference type="ARBA" id="ARBA00013106"/>
    </source>
</evidence>
<evidence type="ECO:0000256" key="1">
    <source>
        <dbReference type="ARBA" id="ARBA00001033"/>
    </source>
</evidence>
<dbReference type="EMBL" id="RDBE01000007">
    <property type="protein sequence ID" value="RLV49454.1"/>
    <property type="molecule type" value="Genomic_DNA"/>
</dbReference>
<dbReference type="GO" id="GO:0046872">
    <property type="term" value="F:metal ion binding"/>
    <property type="evidence" value="ECO:0007669"/>
    <property type="project" value="UniProtKB-KW"/>
</dbReference>
<comment type="cofactor">
    <cofactor evidence="6">
        <name>Mg(2+)</name>
        <dbReference type="ChEBI" id="CHEBI:18420"/>
    </cofactor>
</comment>
<dbReference type="Gene3D" id="3.30.540.10">
    <property type="entry name" value="Fructose-1,6-Bisphosphatase, subunit A, domain 1"/>
    <property type="match status" value="1"/>
</dbReference>
<comment type="catalytic activity">
    <reaction evidence="1">
        <text>a myo-inositol phosphate + H2O = myo-inositol + phosphate</text>
        <dbReference type="Rhea" id="RHEA:24056"/>
        <dbReference type="ChEBI" id="CHEBI:15377"/>
        <dbReference type="ChEBI" id="CHEBI:17268"/>
        <dbReference type="ChEBI" id="CHEBI:43474"/>
        <dbReference type="ChEBI" id="CHEBI:84139"/>
        <dbReference type="EC" id="3.1.3.25"/>
    </reaction>
</comment>
<evidence type="ECO:0000313" key="7">
    <source>
        <dbReference type="EMBL" id="RLV49454.1"/>
    </source>
</evidence>
<keyword evidence="4" id="KW-0378">Hydrolase</keyword>
<dbReference type="OrthoDB" id="9772456at2"/>
<feature type="binding site" evidence="6">
    <location>
        <position position="89"/>
    </location>
    <ligand>
        <name>Mg(2+)</name>
        <dbReference type="ChEBI" id="CHEBI:18420"/>
        <label>1</label>
        <note>catalytic</note>
    </ligand>
</feature>
<dbReference type="GO" id="GO:0046854">
    <property type="term" value="P:phosphatidylinositol phosphate biosynthetic process"/>
    <property type="evidence" value="ECO:0007669"/>
    <property type="project" value="InterPro"/>
</dbReference>
<evidence type="ECO:0000256" key="3">
    <source>
        <dbReference type="ARBA" id="ARBA00022723"/>
    </source>
</evidence>
<evidence type="ECO:0000256" key="5">
    <source>
        <dbReference type="ARBA" id="ARBA00022842"/>
    </source>
</evidence>
<dbReference type="AlphaFoldDB" id="A0A3L8P2T0"/>
<reference evidence="7 8" key="1">
    <citation type="submission" date="2018-10" db="EMBL/GenBank/DDBJ databases">
        <title>Marmoricola sp. 4Q3S-7 whole genome shotgun sequence.</title>
        <authorList>
            <person name="Li F."/>
        </authorList>
    </citation>
    <scope>NUCLEOTIDE SEQUENCE [LARGE SCALE GENOMIC DNA]</scope>
    <source>
        <strain evidence="7 8">4Q3S-7</strain>
    </source>
</reference>
<dbReference type="InterPro" id="IPR020550">
    <property type="entry name" value="Inositol_monophosphatase_CS"/>
</dbReference>
<dbReference type="Proteomes" id="UP000281708">
    <property type="component" value="Unassembled WGS sequence"/>
</dbReference>
<dbReference type="SUPFAM" id="SSF56655">
    <property type="entry name" value="Carbohydrate phosphatase"/>
    <property type="match status" value="1"/>
</dbReference>
<keyword evidence="8" id="KW-1185">Reference proteome</keyword>
<dbReference type="Gene3D" id="3.40.190.80">
    <property type="match status" value="1"/>
</dbReference>
<gene>
    <name evidence="7" type="ORF">D9V37_11850</name>
</gene>
<dbReference type="GO" id="GO:0007165">
    <property type="term" value="P:signal transduction"/>
    <property type="evidence" value="ECO:0007669"/>
    <property type="project" value="TreeGrafter"/>
</dbReference>
<proteinExistence type="predicted"/>